<evidence type="ECO:0000256" key="6">
    <source>
        <dbReference type="PROSITE-ProRule" id="PRU00169"/>
    </source>
</evidence>
<dbReference type="PANTHER" id="PTHR44591:SF14">
    <property type="entry name" value="PROTEIN PILG"/>
    <property type="match status" value="1"/>
</dbReference>
<sequence>MARILVVDDEPSIRDLLQTVLTRRGHEVITASTGRNGVARFREDRPGLTILDLAMPDIGGFEVLKQIRTLDQATPVIILTGVGTEEHEAQAKEYGATDFLRKGFSLHALGESLKRALRE</sequence>
<feature type="domain" description="Response regulatory" evidence="7">
    <location>
        <begin position="3"/>
        <end position="117"/>
    </location>
</feature>
<dbReference type="PATRIC" id="fig|42253.5.peg.290"/>
<reference evidence="8 9" key="1">
    <citation type="journal article" date="2015" name="Proc. Natl. Acad. Sci. U.S.A.">
        <title>Expanded metabolic versatility of ubiquitous nitrite-oxidizing bacteria from the genus Nitrospira.</title>
        <authorList>
            <person name="Koch H."/>
            <person name="Lucker S."/>
            <person name="Albertsen M."/>
            <person name="Kitzinger K."/>
            <person name="Herbold C."/>
            <person name="Spieck E."/>
            <person name="Nielsen P.H."/>
            <person name="Wagner M."/>
            <person name="Daims H."/>
        </authorList>
    </citation>
    <scope>NUCLEOTIDE SEQUENCE [LARGE SCALE GENOMIC DNA]</scope>
    <source>
        <strain evidence="8 9">NSP M-1</strain>
    </source>
</reference>
<name>A0A0K2G794_NITMO</name>
<dbReference type="SUPFAM" id="SSF52172">
    <property type="entry name" value="CheY-like"/>
    <property type="match status" value="1"/>
</dbReference>
<keyword evidence="9" id="KW-1185">Reference proteome</keyword>
<dbReference type="InterPro" id="IPR001789">
    <property type="entry name" value="Sig_transdc_resp-reg_receiver"/>
</dbReference>
<dbReference type="PROSITE" id="PS50110">
    <property type="entry name" value="RESPONSE_REGULATORY"/>
    <property type="match status" value="1"/>
</dbReference>
<evidence type="ECO:0000256" key="3">
    <source>
        <dbReference type="ARBA" id="ARBA00023015"/>
    </source>
</evidence>
<dbReference type="RefSeq" id="WP_053378181.1">
    <property type="nucleotide sequence ID" value="NZ_CP011801.1"/>
</dbReference>
<dbReference type="EMBL" id="CP011801">
    <property type="protein sequence ID" value="ALA56739.1"/>
    <property type="molecule type" value="Genomic_DNA"/>
</dbReference>
<dbReference type="SMART" id="SM00448">
    <property type="entry name" value="REC"/>
    <property type="match status" value="1"/>
</dbReference>
<keyword evidence="2" id="KW-0902">Two-component regulatory system</keyword>
<evidence type="ECO:0000256" key="2">
    <source>
        <dbReference type="ARBA" id="ARBA00023012"/>
    </source>
</evidence>
<evidence type="ECO:0000259" key="7">
    <source>
        <dbReference type="PROSITE" id="PS50110"/>
    </source>
</evidence>
<evidence type="ECO:0000313" key="9">
    <source>
        <dbReference type="Proteomes" id="UP000069205"/>
    </source>
</evidence>
<evidence type="ECO:0000313" key="8">
    <source>
        <dbReference type="EMBL" id="ALA56739.1"/>
    </source>
</evidence>
<keyword evidence="4" id="KW-0238">DNA-binding</keyword>
<dbReference type="AlphaFoldDB" id="A0A0K2G794"/>
<dbReference type="InterPro" id="IPR050595">
    <property type="entry name" value="Bact_response_regulator"/>
</dbReference>
<dbReference type="InterPro" id="IPR011006">
    <property type="entry name" value="CheY-like_superfamily"/>
</dbReference>
<organism evidence="8 9">
    <name type="scientific">Nitrospira moscoviensis</name>
    <dbReference type="NCBI Taxonomy" id="42253"/>
    <lineage>
        <taxon>Bacteria</taxon>
        <taxon>Pseudomonadati</taxon>
        <taxon>Nitrospirota</taxon>
        <taxon>Nitrospiria</taxon>
        <taxon>Nitrospirales</taxon>
        <taxon>Nitrospiraceae</taxon>
        <taxon>Nitrospira</taxon>
    </lineage>
</organism>
<evidence type="ECO:0000256" key="1">
    <source>
        <dbReference type="ARBA" id="ARBA00022553"/>
    </source>
</evidence>
<dbReference type="KEGG" id="nmv:NITMOv2_0301"/>
<feature type="modified residue" description="4-aspartylphosphate" evidence="6">
    <location>
        <position position="52"/>
    </location>
</feature>
<dbReference type="FunFam" id="3.40.50.2300:FF:000001">
    <property type="entry name" value="DNA-binding response regulator PhoB"/>
    <property type="match status" value="1"/>
</dbReference>
<keyword evidence="1 6" id="KW-0597">Phosphoprotein</keyword>
<evidence type="ECO:0000256" key="5">
    <source>
        <dbReference type="ARBA" id="ARBA00023163"/>
    </source>
</evidence>
<dbReference type="Gene3D" id="3.40.50.2300">
    <property type="match status" value="1"/>
</dbReference>
<dbReference type="OrthoDB" id="9788090at2"/>
<dbReference type="STRING" id="42253.NITMOv2_0301"/>
<evidence type="ECO:0000256" key="4">
    <source>
        <dbReference type="ARBA" id="ARBA00023125"/>
    </source>
</evidence>
<dbReference type="GO" id="GO:0003677">
    <property type="term" value="F:DNA binding"/>
    <property type="evidence" value="ECO:0007669"/>
    <property type="project" value="UniProtKB-KW"/>
</dbReference>
<keyword evidence="5" id="KW-0804">Transcription</keyword>
<proteinExistence type="predicted"/>
<protein>
    <submittedName>
        <fullName evidence="8">Putative transcriptional regulator ycf27</fullName>
    </submittedName>
</protein>
<dbReference type="Pfam" id="PF00072">
    <property type="entry name" value="Response_reg"/>
    <property type="match status" value="1"/>
</dbReference>
<gene>
    <name evidence="8" type="ORF">NITMOv2_0301</name>
</gene>
<dbReference type="GO" id="GO:0000160">
    <property type="term" value="P:phosphorelay signal transduction system"/>
    <property type="evidence" value="ECO:0007669"/>
    <property type="project" value="UniProtKB-KW"/>
</dbReference>
<keyword evidence="3" id="KW-0805">Transcription regulation</keyword>
<accession>A0A0K2G794</accession>
<dbReference type="PANTHER" id="PTHR44591">
    <property type="entry name" value="STRESS RESPONSE REGULATOR PROTEIN 1"/>
    <property type="match status" value="1"/>
</dbReference>
<dbReference type="Proteomes" id="UP000069205">
    <property type="component" value="Chromosome"/>
</dbReference>